<dbReference type="SMART" id="SM00418">
    <property type="entry name" value="HTH_ARSR"/>
    <property type="match status" value="1"/>
</dbReference>
<gene>
    <name evidence="2" type="ORF">Rcae01_00680</name>
</gene>
<dbReference type="PANTHER" id="PTHR38600:SF2">
    <property type="entry name" value="SLL0088 PROTEIN"/>
    <property type="match status" value="1"/>
</dbReference>
<evidence type="ECO:0000259" key="1">
    <source>
        <dbReference type="PROSITE" id="PS50987"/>
    </source>
</evidence>
<dbReference type="CDD" id="cd00090">
    <property type="entry name" value="HTH_ARSR"/>
    <property type="match status" value="1"/>
</dbReference>
<dbReference type="InterPro" id="IPR011991">
    <property type="entry name" value="ArsR-like_HTH"/>
</dbReference>
<organism evidence="2 3">
    <name type="scientific">Novipirellula caenicola</name>
    <dbReference type="NCBI Taxonomy" id="1536901"/>
    <lineage>
        <taxon>Bacteria</taxon>
        <taxon>Pseudomonadati</taxon>
        <taxon>Planctomycetota</taxon>
        <taxon>Planctomycetia</taxon>
        <taxon>Pirellulales</taxon>
        <taxon>Pirellulaceae</taxon>
        <taxon>Novipirellula</taxon>
    </lineage>
</organism>
<reference evidence="2 3" key="1">
    <citation type="submission" date="2024-02" db="EMBL/GenBank/DDBJ databases">
        <title>Rhodopirellula caenicola NBRC 110016.</title>
        <authorList>
            <person name="Ichikawa N."/>
            <person name="Katano-Makiyama Y."/>
            <person name="Hidaka K."/>
        </authorList>
    </citation>
    <scope>NUCLEOTIDE SEQUENCE [LARGE SCALE GENOMIC DNA]</scope>
    <source>
        <strain evidence="2 3">NBRC 110016</strain>
    </source>
</reference>
<name>A0ABP9VP84_9BACT</name>
<dbReference type="EMBL" id="BAABRO010000001">
    <property type="protein sequence ID" value="GAA5505238.1"/>
    <property type="molecule type" value="Genomic_DNA"/>
</dbReference>
<keyword evidence="3" id="KW-1185">Reference proteome</keyword>
<dbReference type="InterPro" id="IPR001845">
    <property type="entry name" value="HTH_ArsR_DNA-bd_dom"/>
</dbReference>
<accession>A0ABP9VP84</accession>
<dbReference type="PANTHER" id="PTHR38600">
    <property type="entry name" value="TRANSCRIPTIONAL REGULATORY PROTEIN"/>
    <property type="match status" value="1"/>
</dbReference>
<dbReference type="RefSeq" id="WP_345682302.1">
    <property type="nucleotide sequence ID" value="NZ_BAABRO010000001.1"/>
</dbReference>
<dbReference type="SUPFAM" id="SSF46785">
    <property type="entry name" value="Winged helix' DNA-binding domain"/>
    <property type="match status" value="1"/>
</dbReference>
<sequence length="117" mass="12924">MSATTRTKVAKHIAAQADLFSALGDPTRLSLLFQLGEGCACSITQLAEGRPQTRQAIRKHLQILEGVELVTAVRRGREQLFRVEPKAIQSAAQTLDAIGRQWEDALDRLKVFVEKSP</sequence>
<dbReference type="Gene3D" id="1.10.10.10">
    <property type="entry name" value="Winged helix-like DNA-binding domain superfamily/Winged helix DNA-binding domain"/>
    <property type="match status" value="1"/>
</dbReference>
<dbReference type="PRINTS" id="PR00778">
    <property type="entry name" value="HTHARSR"/>
</dbReference>
<dbReference type="InterPro" id="IPR036388">
    <property type="entry name" value="WH-like_DNA-bd_sf"/>
</dbReference>
<dbReference type="InterPro" id="IPR036390">
    <property type="entry name" value="WH_DNA-bd_sf"/>
</dbReference>
<protein>
    <recommendedName>
        <fullName evidence="1">HTH arsR-type domain-containing protein</fullName>
    </recommendedName>
</protein>
<dbReference type="PROSITE" id="PS50987">
    <property type="entry name" value="HTH_ARSR_2"/>
    <property type="match status" value="1"/>
</dbReference>
<evidence type="ECO:0000313" key="2">
    <source>
        <dbReference type="EMBL" id="GAA5505238.1"/>
    </source>
</evidence>
<feature type="domain" description="HTH arsR-type" evidence="1">
    <location>
        <begin position="8"/>
        <end position="103"/>
    </location>
</feature>
<dbReference type="Proteomes" id="UP001416858">
    <property type="component" value="Unassembled WGS sequence"/>
</dbReference>
<comment type="caution">
    <text evidence="2">The sequence shown here is derived from an EMBL/GenBank/DDBJ whole genome shotgun (WGS) entry which is preliminary data.</text>
</comment>
<proteinExistence type="predicted"/>
<evidence type="ECO:0000313" key="3">
    <source>
        <dbReference type="Proteomes" id="UP001416858"/>
    </source>
</evidence>